<comment type="caution">
    <text evidence="2">The sequence shown here is derived from an EMBL/GenBank/DDBJ whole genome shotgun (WGS) entry which is preliminary data.</text>
</comment>
<keyword evidence="1" id="KW-0472">Membrane</keyword>
<evidence type="ECO:0000313" key="2">
    <source>
        <dbReference type="EMBL" id="KKW14994.1"/>
    </source>
</evidence>
<keyword evidence="1" id="KW-1133">Transmembrane helix</keyword>
<accession>A0A0G1Z7P3</accession>
<evidence type="ECO:0000256" key="1">
    <source>
        <dbReference type="SAM" id="Phobius"/>
    </source>
</evidence>
<dbReference type="AlphaFoldDB" id="A0A0G1Z7P3"/>
<protein>
    <submittedName>
        <fullName evidence="2">Uncharacterized protein</fullName>
    </submittedName>
</protein>
<proteinExistence type="predicted"/>
<dbReference type="EMBL" id="LCQK01000002">
    <property type="protein sequence ID" value="KKW14994.1"/>
    <property type="molecule type" value="Genomic_DNA"/>
</dbReference>
<keyword evidence="1" id="KW-0812">Transmembrane</keyword>
<dbReference type="STRING" id="1618665.UY55_C0002G0050"/>
<reference evidence="2 3" key="1">
    <citation type="journal article" date="2015" name="Nature">
        <title>rRNA introns, odd ribosomes, and small enigmatic genomes across a large radiation of phyla.</title>
        <authorList>
            <person name="Brown C.T."/>
            <person name="Hug L.A."/>
            <person name="Thomas B.C."/>
            <person name="Sharon I."/>
            <person name="Castelle C.J."/>
            <person name="Singh A."/>
            <person name="Wilkins M.J."/>
            <person name="Williams K.H."/>
            <person name="Banfield J.F."/>
        </authorList>
    </citation>
    <scope>NUCLEOTIDE SEQUENCE [LARGE SCALE GENOMIC DNA]</scope>
</reference>
<organism evidence="2 3">
    <name type="scientific">Candidatus Jorgensenbacteria bacterium GW2011_GWB1_50_10</name>
    <dbReference type="NCBI Taxonomy" id="1618665"/>
    <lineage>
        <taxon>Bacteria</taxon>
        <taxon>Candidatus Joergenseniibacteriota</taxon>
    </lineage>
</organism>
<dbReference type="Proteomes" id="UP000034224">
    <property type="component" value="Unassembled WGS sequence"/>
</dbReference>
<evidence type="ECO:0000313" key="3">
    <source>
        <dbReference type="Proteomes" id="UP000034224"/>
    </source>
</evidence>
<feature type="transmembrane region" description="Helical" evidence="1">
    <location>
        <begin position="33"/>
        <end position="50"/>
    </location>
</feature>
<name>A0A0G1Z7P3_9BACT</name>
<sequence length="53" mass="6396">MENNLEQRIQKIEERNRAVEADKGWETSWTRRVLLTIFTYLAIAVYLWAIRIS</sequence>
<gene>
    <name evidence="2" type="ORF">UY55_C0002G0050</name>
</gene>